<accession>A0ABV0ZMX1</accession>
<dbReference type="InterPro" id="IPR011993">
    <property type="entry name" value="PH-like_dom_sf"/>
</dbReference>
<protein>
    <recommendedName>
        <fullName evidence="3">PH domain-containing protein</fullName>
    </recommendedName>
</protein>
<name>A0ABV0ZMX1_9TELE</name>
<feature type="domain" description="PH" evidence="3">
    <location>
        <begin position="71"/>
        <end position="178"/>
    </location>
</feature>
<evidence type="ECO:0000313" key="4">
    <source>
        <dbReference type="EMBL" id="MEQ2307142.1"/>
    </source>
</evidence>
<feature type="non-terminal residue" evidence="4">
    <location>
        <position position="1"/>
    </location>
</feature>
<feature type="region of interest" description="Disordered" evidence="2">
    <location>
        <begin position="1"/>
        <end position="73"/>
    </location>
</feature>
<dbReference type="CDD" id="cd10571">
    <property type="entry name" value="PH_beta_spectrin"/>
    <property type="match status" value="1"/>
</dbReference>
<dbReference type="PANTHER" id="PTHR23176:SF129">
    <property type="entry name" value="RHO GTPASE ACTIVATING PROTEIN AT 16F, ISOFORM E-RELATED"/>
    <property type="match status" value="1"/>
</dbReference>
<evidence type="ECO:0000259" key="3">
    <source>
        <dbReference type="PROSITE" id="PS50003"/>
    </source>
</evidence>
<dbReference type="Pfam" id="PF15410">
    <property type="entry name" value="PH_9"/>
    <property type="match status" value="1"/>
</dbReference>
<gene>
    <name evidence="4" type="ORF">AMECASPLE_015288</name>
</gene>
<proteinExistence type="predicted"/>
<feature type="compositionally biased region" description="Low complexity" evidence="2">
    <location>
        <begin position="55"/>
        <end position="64"/>
    </location>
</feature>
<dbReference type="InterPro" id="IPR050729">
    <property type="entry name" value="Rho-GAP"/>
</dbReference>
<dbReference type="PRINTS" id="PR00683">
    <property type="entry name" value="SPECTRINPH"/>
</dbReference>
<feature type="region of interest" description="Disordered" evidence="2">
    <location>
        <begin position="180"/>
        <end position="270"/>
    </location>
</feature>
<keyword evidence="5" id="KW-1185">Reference proteome</keyword>
<dbReference type="InterPro" id="IPR001605">
    <property type="entry name" value="PH_dom-spectrin-type"/>
</dbReference>
<dbReference type="EMBL" id="JAHRIP010066903">
    <property type="protein sequence ID" value="MEQ2307142.1"/>
    <property type="molecule type" value="Genomic_DNA"/>
</dbReference>
<dbReference type="SMART" id="SM00233">
    <property type="entry name" value="PH"/>
    <property type="match status" value="1"/>
</dbReference>
<reference evidence="4 5" key="1">
    <citation type="submission" date="2021-06" db="EMBL/GenBank/DDBJ databases">
        <authorList>
            <person name="Palmer J.M."/>
        </authorList>
    </citation>
    <scope>NUCLEOTIDE SEQUENCE [LARGE SCALE GENOMIC DNA]</scope>
    <source>
        <strain evidence="4 5">AS_MEX2019</strain>
        <tissue evidence="4">Muscle</tissue>
    </source>
</reference>
<feature type="compositionally biased region" description="Basic and acidic residues" evidence="2">
    <location>
        <begin position="198"/>
        <end position="270"/>
    </location>
</feature>
<feature type="compositionally biased region" description="Basic and acidic residues" evidence="2">
    <location>
        <begin position="22"/>
        <end position="34"/>
    </location>
</feature>
<sequence length="270" mass="31172">THPRFPQARGEVPRLPNGLPEKSSRLDRPRARDRPKPRRRPRPKEPGETTRRSRSAPAQSSQATPQPPTHTAHHEGFLFRKLDIESMKKSTNRSWVNLYCVLNKGELGFYKDAKNTTTPYNNEPLLNLSHCHCDVTNGYKKKKNVFTLKTKDGSEFLFHAKDEEDLKVWVNNITTSISEHEEIAKWGQPQPTTSSTDEGTRRDGSKVDNRSERGGERSDRGDRIERVDKEKEREKEKEKEKERERGERSEKSERAGKSDGKRSEKSSKKK</sequence>
<evidence type="ECO:0000313" key="5">
    <source>
        <dbReference type="Proteomes" id="UP001469553"/>
    </source>
</evidence>
<dbReference type="InterPro" id="IPR041681">
    <property type="entry name" value="PH_9"/>
</dbReference>
<evidence type="ECO:0000256" key="1">
    <source>
        <dbReference type="ARBA" id="ARBA00022468"/>
    </source>
</evidence>
<dbReference type="Gene3D" id="2.30.29.30">
    <property type="entry name" value="Pleckstrin-homology domain (PH domain)/Phosphotyrosine-binding domain (PTB)"/>
    <property type="match status" value="1"/>
</dbReference>
<dbReference type="InterPro" id="IPR001849">
    <property type="entry name" value="PH_domain"/>
</dbReference>
<dbReference type="PANTHER" id="PTHR23176">
    <property type="entry name" value="RHO/RAC/CDC GTPASE-ACTIVATING PROTEIN"/>
    <property type="match status" value="1"/>
</dbReference>
<evidence type="ECO:0000256" key="2">
    <source>
        <dbReference type="SAM" id="MobiDB-lite"/>
    </source>
</evidence>
<comment type="caution">
    <text evidence="4">The sequence shown here is derived from an EMBL/GenBank/DDBJ whole genome shotgun (WGS) entry which is preliminary data.</text>
</comment>
<dbReference type="PROSITE" id="PS50003">
    <property type="entry name" value="PH_DOMAIN"/>
    <property type="match status" value="1"/>
</dbReference>
<dbReference type="Proteomes" id="UP001469553">
    <property type="component" value="Unassembled WGS sequence"/>
</dbReference>
<organism evidence="4 5">
    <name type="scientific">Ameca splendens</name>
    <dbReference type="NCBI Taxonomy" id="208324"/>
    <lineage>
        <taxon>Eukaryota</taxon>
        <taxon>Metazoa</taxon>
        <taxon>Chordata</taxon>
        <taxon>Craniata</taxon>
        <taxon>Vertebrata</taxon>
        <taxon>Euteleostomi</taxon>
        <taxon>Actinopterygii</taxon>
        <taxon>Neopterygii</taxon>
        <taxon>Teleostei</taxon>
        <taxon>Neoteleostei</taxon>
        <taxon>Acanthomorphata</taxon>
        <taxon>Ovalentaria</taxon>
        <taxon>Atherinomorphae</taxon>
        <taxon>Cyprinodontiformes</taxon>
        <taxon>Goodeidae</taxon>
        <taxon>Ameca</taxon>
    </lineage>
</organism>
<dbReference type="SUPFAM" id="SSF50729">
    <property type="entry name" value="PH domain-like"/>
    <property type="match status" value="1"/>
</dbReference>
<keyword evidence="1" id="KW-0343">GTPase activation</keyword>